<feature type="compositionally biased region" description="Basic and acidic residues" evidence="1">
    <location>
        <begin position="128"/>
        <end position="151"/>
    </location>
</feature>
<sequence length="233" mass="26814">MYPCTINANTHKRNTQFKSPRSHNAPDECKFCSLEKEFRARRHYSKTRAKHLKSLKTVRKDDHFYKYDYELGVADAMHEMDFGLRMEFSKESVVFTKSLAWPMMSREWPEWERDDEAEEEESPATADQAEKEWSETATERIQHQEEIRDASRQYPNEFVLVDPTPEDEPSEFSFSFVHCKDCDSQDEEAGSLGWDVLSEGATICCASAVAGPPSYRDALVRGLAAKAKAKPPK</sequence>
<reference evidence="2" key="1">
    <citation type="submission" date="2020-06" db="EMBL/GenBank/DDBJ databases">
        <authorList>
            <consortium name="Plant Systems Biology data submission"/>
        </authorList>
    </citation>
    <scope>NUCLEOTIDE SEQUENCE</scope>
    <source>
        <strain evidence="2">D6</strain>
    </source>
</reference>
<evidence type="ECO:0000313" key="3">
    <source>
        <dbReference type="Proteomes" id="UP001153069"/>
    </source>
</evidence>
<gene>
    <name evidence="2" type="ORF">SEMRO_801_G204530.1</name>
</gene>
<dbReference type="AlphaFoldDB" id="A0A9N8EDW7"/>
<dbReference type="Proteomes" id="UP001153069">
    <property type="component" value="Unassembled WGS sequence"/>
</dbReference>
<proteinExistence type="predicted"/>
<feature type="compositionally biased region" description="Acidic residues" evidence="1">
    <location>
        <begin position="112"/>
        <end position="122"/>
    </location>
</feature>
<organism evidence="2 3">
    <name type="scientific">Seminavis robusta</name>
    <dbReference type="NCBI Taxonomy" id="568900"/>
    <lineage>
        <taxon>Eukaryota</taxon>
        <taxon>Sar</taxon>
        <taxon>Stramenopiles</taxon>
        <taxon>Ochrophyta</taxon>
        <taxon>Bacillariophyta</taxon>
        <taxon>Bacillariophyceae</taxon>
        <taxon>Bacillariophycidae</taxon>
        <taxon>Naviculales</taxon>
        <taxon>Naviculaceae</taxon>
        <taxon>Seminavis</taxon>
    </lineage>
</organism>
<keyword evidence="3" id="KW-1185">Reference proteome</keyword>
<protein>
    <submittedName>
        <fullName evidence="2">Uncharacterized protein</fullName>
    </submittedName>
</protein>
<dbReference type="EMBL" id="CAICTM010000800">
    <property type="protein sequence ID" value="CAB9516710.1"/>
    <property type="molecule type" value="Genomic_DNA"/>
</dbReference>
<accession>A0A9N8EDW7</accession>
<comment type="caution">
    <text evidence="2">The sequence shown here is derived from an EMBL/GenBank/DDBJ whole genome shotgun (WGS) entry which is preliminary data.</text>
</comment>
<evidence type="ECO:0000313" key="2">
    <source>
        <dbReference type="EMBL" id="CAB9516710.1"/>
    </source>
</evidence>
<evidence type="ECO:0000256" key="1">
    <source>
        <dbReference type="SAM" id="MobiDB-lite"/>
    </source>
</evidence>
<name>A0A9N8EDW7_9STRA</name>
<feature type="region of interest" description="Disordered" evidence="1">
    <location>
        <begin position="111"/>
        <end position="154"/>
    </location>
</feature>